<dbReference type="GO" id="GO:0015297">
    <property type="term" value="F:antiporter activity"/>
    <property type="evidence" value="ECO:0007669"/>
    <property type="project" value="InterPro"/>
</dbReference>
<gene>
    <name evidence="7" type="ORF">DFP79_2174</name>
</gene>
<sequence>MTNSALNRKIWYLAWPPMLSNITTPLLGLVDTAVVGHLGTATHLGAVAIGASIFSFLFWAFGFLRMGSTGLTAQALGQKDNEKVQALLIQSVLMGAFIGLVLIVFRAPIVDLAILLMSPSAEVEPWARLYCEARILSAPAVLAGYALIGWFFGVQYSKGPLWMLLVINLINMVLDYVAVYQFDMASEGVAWATVIAHYIGTLFALVLAYRKLVELNLVVKLKPVLDWQRYASLIKVNRYLFVRTVLLLIVMLFFTAQGARLGDDVLAANAVLLIFLTIISNSLDGFAFALEALCGEYYGSKNKTLFKRVIAYSSLWALIAAIGLSAIFWLFGEAIIELLTNVESVQLVAKEYLPWLIALPLLGIWSFMLDGIFIGTTSVKQMQDTMILCVLGVFFPVWFITQGMGNHGLWLAQASLFVARAVTLLISYRKNIKQNVWF</sequence>
<evidence type="ECO:0000256" key="1">
    <source>
        <dbReference type="ARBA" id="ARBA00004141"/>
    </source>
</evidence>
<evidence type="ECO:0000313" key="8">
    <source>
        <dbReference type="Proteomes" id="UP000294656"/>
    </source>
</evidence>
<feature type="transmembrane region" description="Helical" evidence="6">
    <location>
        <begin position="352"/>
        <end position="373"/>
    </location>
</feature>
<comment type="caution">
    <text evidence="7">The sequence shown here is derived from an EMBL/GenBank/DDBJ whole genome shotgun (WGS) entry which is preliminary data.</text>
</comment>
<dbReference type="GO" id="GO:0042910">
    <property type="term" value="F:xenobiotic transmembrane transporter activity"/>
    <property type="evidence" value="ECO:0007669"/>
    <property type="project" value="InterPro"/>
</dbReference>
<dbReference type="OrthoDB" id="9789527at2"/>
<feature type="transmembrane region" description="Helical" evidence="6">
    <location>
        <begin position="161"/>
        <end position="182"/>
    </location>
</feature>
<dbReference type="Proteomes" id="UP000294656">
    <property type="component" value="Unassembled WGS sequence"/>
</dbReference>
<dbReference type="RefSeq" id="WP_133503939.1">
    <property type="nucleotide sequence ID" value="NZ_SNXC01000012.1"/>
</dbReference>
<dbReference type="InterPro" id="IPR044644">
    <property type="entry name" value="DinF-like"/>
</dbReference>
<feature type="transmembrane region" description="Helical" evidence="6">
    <location>
        <begin position="87"/>
        <end position="115"/>
    </location>
</feature>
<accession>A0A4R6M7G7</accession>
<comment type="subcellular location">
    <subcellularLocation>
        <location evidence="1">Membrane</location>
        <topology evidence="1">Multi-pass membrane protein</topology>
    </subcellularLocation>
</comment>
<protein>
    <submittedName>
        <fullName evidence="7">MATE family multidrug resistance protein</fullName>
    </submittedName>
</protein>
<dbReference type="PANTHER" id="PTHR42893:SF46">
    <property type="entry name" value="PROTEIN DETOXIFICATION 44, CHLOROPLASTIC"/>
    <property type="match status" value="1"/>
</dbReference>
<organism evidence="7 8">
    <name type="scientific">Marinomonas balearica</name>
    <dbReference type="NCBI Taxonomy" id="491947"/>
    <lineage>
        <taxon>Bacteria</taxon>
        <taxon>Pseudomonadati</taxon>
        <taxon>Pseudomonadota</taxon>
        <taxon>Gammaproteobacteria</taxon>
        <taxon>Oceanospirillales</taxon>
        <taxon>Oceanospirillaceae</taxon>
        <taxon>Marinomonas</taxon>
    </lineage>
</organism>
<feature type="transmembrane region" description="Helical" evidence="6">
    <location>
        <begin position="309"/>
        <end position="332"/>
    </location>
</feature>
<evidence type="ECO:0000256" key="4">
    <source>
        <dbReference type="ARBA" id="ARBA00022989"/>
    </source>
</evidence>
<feature type="transmembrane region" description="Helical" evidence="6">
    <location>
        <begin position="410"/>
        <end position="428"/>
    </location>
</feature>
<feature type="transmembrane region" description="Helical" evidence="6">
    <location>
        <begin position="265"/>
        <end position="288"/>
    </location>
</feature>
<keyword evidence="4 6" id="KW-1133">Transmembrane helix</keyword>
<feature type="transmembrane region" description="Helical" evidence="6">
    <location>
        <begin position="42"/>
        <end position="66"/>
    </location>
</feature>
<evidence type="ECO:0000256" key="2">
    <source>
        <dbReference type="ARBA" id="ARBA00010199"/>
    </source>
</evidence>
<name>A0A4R6M7G7_9GAMM</name>
<feature type="transmembrane region" description="Helical" evidence="6">
    <location>
        <begin position="12"/>
        <end position="30"/>
    </location>
</feature>
<feature type="transmembrane region" description="Helical" evidence="6">
    <location>
        <begin position="385"/>
        <end position="404"/>
    </location>
</feature>
<keyword evidence="3 6" id="KW-0812">Transmembrane</keyword>
<dbReference type="EMBL" id="SNXC01000012">
    <property type="protein sequence ID" value="TDO97357.1"/>
    <property type="molecule type" value="Genomic_DNA"/>
</dbReference>
<reference evidence="7 8" key="1">
    <citation type="submission" date="2019-03" db="EMBL/GenBank/DDBJ databases">
        <title>Genomic Encyclopedia of Type Strains, Phase III (KMG-III): the genomes of soil and plant-associated and newly described type strains.</title>
        <authorList>
            <person name="Whitman W."/>
        </authorList>
    </citation>
    <scope>NUCLEOTIDE SEQUENCE [LARGE SCALE GENOMIC DNA]</scope>
    <source>
        <strain evidence="7 8">CECT 7378</strain>
    </source>
</reference>
<feature type="transmembrane region" description="Helical" evidence="6">
    <location>
        <begin position="135"/>
        <end position="154"/>
    </location>
</feature>
<dbReference type="CDD" id="cd13136">
    <property type="entry name" value="MATE_DinF_like"/>
    <property type="match status" value="1"/>
</dbReference>
<keyword evidence="8" id="KW-1185">Reference proteome</keyword>
<evidence type="ECO:0000256" key="3">
    <source>
        <dbReference type="ARBA" id="ARBA00022692"/>
    </source>
</evidence>
<dbReference type="PANTHER" id="PTHR42893">
    <property type="entry name" value="PROTEIN DETOXIFICATION 44, CHLOROPLASTIC-RELATED"/>
    <property type="match status" value="1"/>
</dbReference>
<feature type="transmembrane region" description="Helical" evidence="6">
    <location>
        <begin position="239"/>
        <end position="259"/>
    </location>
</feature>
<feature type="transmembrane region" description="Helical" evidence="6">
    <location>
        <begin position="188"/>
        <end position="209"/>
    </location>
</feature>
<comment type="similarity">
    <text evidence="2">Belongs to the multi antimicrobial extrusion (MATE) (TC 2.A.66.1) family.</text>
</comment>
<dbReference type="NCBIfam" id="TIGR00797">
    <property type="entry name" value="matE"/>
    <property type="match status" value="1"/>
</dbReference>
<proteinExistence type="inferred from homology"/>
<dbReference type="Pfam" id="PF01554">
    <property type="entry name" value="MatE"/>
    <property type="match status" value="2"/>
</dbReference>
<keyword evidence="5 6" id="KW-0472">Membrane</keyword>
<dbReference type="GO" id="GO:0005886">
    <property type="term" value="C:plasma membrane"/>
    <property type="evidence" value="ECO:0007669"/>
    <property type="project" value="TreeGrafter"/>
</dbReference>
<dbReference type="AlphaFoldDB" id="A0A4R6M7G7"/>
<evidence type="ECO:0000256" key="6">
    <source>
        <dbReference type="SAM" id="Phobius"/>
    </source>
</evidence>
<dbReference type="InterPro" id="IPR002528">
    <property type="entry name" value="MATE_fam"/>
</dbReference>
<evidence type="ECO:0000313" key="7">
    <source>
        <dbReference type="EMBL" id="TDO97357.1"/>
    </source>
</evidence>
<evidence type="ECO:0000256" key="5">
    <source>
        <dbReference type="ARBA" id="ARBA00023136"/>
    </source>
</evidence>